<dbReference type="PANTHER" id="PTHR30419">
    <property type="entry name" value="HTH-TYPE TRANSCRIPTIONAL REGULATOR YBHD"/>
    <property type="match status" value="1"/>
</dbReference>
<dbReference type="Gene3D" id="3.40.190.290">
    <property type="match status" value="1"/>
</dbReference>
<protein>
    <submittedName>
        <fullName evidence="6">HTH-type transcriptional regulator CynR</fullName>
    </submittedName>
</protein>
<comment type="similarity">
    <text evidence="1">Belongs to the LysR transcriptional regulatory family.</text>
</comment>
<dbReference type="SUPFAM" id="SSF53850">
    <property type="entry name" value="Periplasmic binding protein-like II"/>
    <property type="match status" value="1"/>
</dbReference>
<dbReference type="InterPro" id="IPR005119">
    <property type="entry name" value="LysR_subst-bd"/>
</dbReference>
<proteinExistence type="inferred from homology"/>
<dbReference type="CDD" id="cd05466">
    <property type="entry name" value="PBP2_LTTR_substrate"/>
    <property type="match status" value="1"/>
</dbReference>
<feature type="domain" description="HTH lysR-type" evidence="5">
    <location>
        <begin position="1"/>
        <end position="58"/>
    </location>
</feature>
<dbReference type="Pfam" id="PF03466">
    <property type="entry name" value="LysR_substrate"/>
    <property type="match status" value="1"/>
</dbReference>
<reference evidence="6" key="1">
    <citation type="submission" date="2021-12" db="EMBL/GenBank/DDBJ databases">
        <authorList>
            <person name="Rodrigo-Torres L."/>
            <person name="Arahal R. D."/>
            <person name="Lucena T."/>
        </authorList>
    </citation>
    <scope>NUCLEOTIDE SEQUENCE</scope>
    <source>
        <strain evidence="6">CECT 8267</strain>
    </source>
</reference>
<organism evidence="6 7">
    <name type="scientific">Sinobacterium norvegicum</name>
    <dbReference type="NCBI Taxonomy" id="1641715"/>
    <lineage>
        <taxon>Bacteria</taxon>
        <taxon>Pseudomonadati</taxon>
        <taxon>Pseudomonadota</taxon>
        <taxon>Gammaproteobacteria</taxon>
        <taxon>Cellvibrionales</taxon>
        <taxon>Spongiibacteraceae</taxon>
        <taxon>Sinobacterium</taxon>
    </lineage>
</organism>
<dbReference type="PRINTS" id="PR00039">
    <property type="entry name" value="HTHLYSR"/>
</dbReference>
<evidence type="ECO:0000256" key="4">
    <source>
        <dbReference type="ARBA" id="ARBA00023163"/>
    </source>
</evidence>
<accession>A0ABN8ELQ2</accession>
<dbReference type="InterPro" id="IPR000847">
    <property type="entry name" value="LysR_HTH_N"/>
</dbReference>
<evidence type="ECO:0000256" key="2">
    <source>
        <dbReference type="ARBA" id="ARBA00023015"/>
    </source>
</evidence>
<dbReference type="InterPro" id="IPR050950">
    <property type="entry name" value="HTH-type_LysR_regulators"/>
</dbReference>
<keyword evidence="7" id="KW-1185">Reference proteome</keyword>
<evidence type="ECO:0000313" key="7">
    <source>
        <dbReference type="Proteomes" id="UP000838100"/>
    </source>
</evidence>
<dbReference type="Pfam" id="PF00126">
    <property type="entry name" value="HTH_1"/>
    <property type="match status" value="1"/>
</dbReference>
<comment type="caution">
    <text evidence="6">The sequence shown here is derived from an EMBL/GenBank/DDBJ whole genome shotgun (WGS) entry which is preliminary data.</text>
</comment>
<name>A0ABN8ELQ2_9GAMM</name>
<sequence>MDLRKLEIFLAVAKQQSFSRAGEQLHMAQPAVSIAIKKLEEEFGVTLIERQNRQIRLTKEGRQTQQLAEELLLKAKLLSQSISDMGDLTRGEIAISCPSMVATYLLPSVLTRFLAAYPGLTAEVTQAGTSLIEQQLLREEIELGVITIGEHSDELELTALIDEQVILLVNQKHRWAGQKKLQISQLDSAAMVLYENDYYIRRAFDKLCQKHQVYPDIRMQTNFLPLINEMVKSGLGATIGLSVMAQQEQQLVPIALEPKIGLRMAVAKKKNRVISKANQTLLAWLASHGLTLDK</sequence>
<dbReference type="EMBL" id="CAKLPX010000003">
    <property type="protein sequence ID" value="CAH0992337.1"/>
    <property type="molecule type" value="Genomic_DNA"/>
</dbReference>
<evidence type="ECO:0000256" key="1">
    <source>
        <dbReference type="ARBA" id="ARBA00009437"/>
    </source>
</evidence>
<gene>
    <name evidence="6" type="primary">cynR</name>
    <name evidence="6" type="ORF">SIN8267_02456</name>
</gene>
<dbReference type="PROSITE" id="PS50931">
    <property type="entry name" value="HTH_LYSR"/>
    <property type="match status" value="1"/>
</dbReference>
<dbReference type="SUPFAM" id="SSF46785">
    <property type="entry name" value="Winged helix' DNA-binding domain"/>
    <property type="match status" value="1"/>
</dbReference>
<dbReference type="Proteomes" id="UP000838100">
    <property type="component" value="Unassembled WGS sequence"/>
</dbReference>
<evidence type="ECO:0000313" key="6">
    <source>
        <dbReference type="EMBL" id="CAH0992337.1"/>
    </source>
</evidence>
<keyword evidence="4" id="KW-0804">Transcription</keyword>
<dbReference type="InterPro" id="IPR036388">
    <property type="entry name" value="WH-like_DNA-bd_sf"/>
</dbReference>
<dbReference type="PANTHER" id="PTHR30419:SF30">
    <property type="entry name" value="LYSR FAMILY TRANSCRIPTIONAL REGULATOR"/>
    <property type="match status" value="1"/>
</dbReference>
<dbReference type="Gene3D" id="1.10.10.10">
    <property type="entry name" value="Winged helix-like DNA-binding domain superfamily/Winged helix DNA-binding domain"/>
    <property type="match status" value="1"/>
</dbReference>
<dbReference type="RefSeq" id="WP_237445031.1">
    <property type="nucleotide sequence ID" value="NZ_CAKLPX010000003.1"/>
</dbReference>
<evidence type="ECO:0000256" key="3">
    <source>
        <dbReference type="ARBA" id="ARBA00023125"/>
    </source>
</evidence>
<evidence type="ECO:0000259" key="5">
    <source>
        <dbReference type="PROSITE" id="PS50931"/>
    </source>
</evidence>
<dbReference type="InterPro" id="IPR036390">
    <property type="entry name" value="WH_DNA-bd_sf"/>
</dbReference>
<keyword evidence="2" id="KW-0805">Transcription regulation</keyword>
<keyword evidence="3" id="KW-0238">DNA-binding</keyword>